<organism evidence="2 3">
    <name type="scientific">Rubripirellula reticaptiva</name>
    <dbReference type="NCBI Taxonomy" id="2528013"/>
    <lineage>
        <taxon>Bacteria</taxon>
        <taxon>Pseudomonadati</taxon>
        <taxon>Planctomycetota</taxon>
        <taxon>Planctomycetia</taxon>
        <taxon>Pirellulales</taxon>
        <taxon>Pirellulaceae</taxon>
        <taxon>Rubripirellula</taxon>
    </lineage>
</organism>
<dbReference type="AlphaFoldDB" id="A0A5C6F6F8"/>
<dbReference type="EMBL" id="SJPX01000002">
    <property type="protein sequence ID" value="TWU55081.1"/>
    <property type="molecule type" value="Genomic_DNA"/>
</dbReference>
<comment type="caution">
    <text evidence="2">The sequence shown here is derived from an EMBL/GenBank/DDBJ whole genome shotgun (WGS) entry which is preliminary data.</text>
</comment>
<sequence length="203" mass="20774">MAARLSVVMVHAAPPTAAGKRVSERLVGELIGRPGMDLALVGALDDLSPDSTDRLTLESLTGDAVVMAWRPVAETMADLLAIGITGVRALHAGDPGGVSAQAGQRRIYGFDLSNFIAAEPVLQILQGMLRSSGVKTFSIGSLGTTGANHSGGGIPSDAATESAGHDSSLAASSSEKPLPRSFPAKAGGMDLDDLLDQLDESDR</sequence>
<evidence type="ECO:0000313" key="3">
    <source>
        <dbReference type="Proteomes" id="UP000317977"/>
    </source>
</evidence>
<dbReference type="OrthoDB" id="290280at2"/>
<evidence type="ECO:0000256" key="1">
    <source>
        <dbReference type="SAM" id="MobiDB-lite"/>
    </source>
</evidence>
<gene>
    <name evidence="2" type="ORF">Poly59_13760</name>
</gene>
<evidence type="ECO:0000313" key="2">
    <source>
        <dbReference type="EMBL" id="TWU55081.1"/>
    </source>
</evidence>
<proteinExistence type="predicted"/>
<reference evidence="2 3" key="1">
    <citation type="submission" date="2019-02" db="EMBL/GenBank/DDBJ databases">
        <title>Deep-cultivation of Planctomycetes and their phenomic and genomic characterization uncovers novel biology.</title>
        <authorList>
            <person name="Wiegand S."/>
            <person name="Jogler M."/>
            <person name="Boedeker C."/>
            <person name="Pinto D."/>
            <person name="Vollmers J."/>
            <person name="Rivas-Marin E."/>
            <person name="Kohn T."/>
            <person name="Peeters S.H."/>
            <person name="Heuer A."/>
            <person name="Rast P."/>
            <person name="Oberbeckmann S."/>
            <person name="Bunk B."/>
            <person name="Jeske O."/>
            <person name="Meyerdierks A."/>
            <person name="Storesund J.E."/>
            <person name="Kallscheuer N."/>
            <person name="Luecker S."/>
            <person name="Lage O.M."/>
            <person name="Pohl T."/>
            <person name="Merkel B.J."/>
            <person name="Hornburger P."/>
            <person name="Mueller R.-W."/>
            <person name="Bruemmer F."/>
            <person name="Labrenz M."/>
            <person name="Spormann A.M."/>
            <person name="Op Den Camp H."/>
            <person name="Overmann J."/>
            <person name="Amann R."/>
            <person name="Jetten M.S.M."/>
            <person name="Mascher T."/>
            <person name="Medema M.H."/>
            <person name="Devos D.P."/>
            <person name="Kaster A.-K."/>
            <person name="Ovreas L."/>
            <person name="Rohde M."/>
            <person name="Galperin M.Y."/>
            <person name="Jogler C."/>
        </authorList>
    </citation>
    <scope>NUCLEOTIDE SEQUENCE [LARGE SCALE GENOMIC DNA]</scope>
    <source>
        <strain evidence="2 3">Poly59</strain>
    </source>
</reference>
<name>A0A5C6F6F8_9BACT</name>
<dbReference type="RefSeq" id="WP_146533343.1">
    <property type="nucleotide sequence ID" value="NZ_SJPX01000002.1"/>
</dbReference>
<feature type="compositionally biased region" description="Acidic residues" evidence="1">
    <location>
        <begin position="190"/>
        <end position="203"/>
    </location>
</feature>
<keyword evidence="3" id="KW-1185">Reference proteome</keyword>
<dbReference type="Proteomes" id="UP000317977">
    <property type="component" value="Unassembled WGS sequence"/>
</dbReference>
<accession>A0A5C6F6F8</accession>
<feature type="region of interest" description="Disordered" evidence="1">
    <location>
        <begin position="146"/>
        <end position="203"/>
    </location>
</feature>
<protein>
    <submittedName>
        <fullName evidence="2">Uncharacterized protein</fullName>
    </submittedName>
</protein>